<feature type="domain" description="KTSC" evidence="1">
    <location>
        <begin position="9"/>
        <end position="62"/>
    </location>
</feature>
<dbReference type="Pfam" id="PF13619">
    <property type="entry name" value="KTSC"/>
    <property type="match status" value="1"/>
</dbReference>
<evidence type="ECO:0000313" key="2">
    <source>
        <dbReference type="EMBL" id="KKN84429.1"/>
    </source>
</evidence>
<comment type="caution">
    <text evidence="2">The sequence shown here is derived from an EMBL/GenBank/DDBJ whole genome shotgun (WGS) entry which is preliminary data.</text>
</comment>
<reference evidence="2" key="1">
    <citation type="journal article" date="2015" name="Nature">
        <title>Complex archaea that bridge the gap between prokaryotes and eukaryotes.</title>
        <authorList>
            <person name="Spang A."/>
            <person name="Saw J.H."/>
            <person name="Jorgensen S.L."/>
            <person name="Zaremba-Niedzwiedzka K."/>
            <person name="Martijn J."/>
            <person name="Lind A.E."/>
            <person name="van Eijk R."/>
            <person name="Schleper C."/>
            <person name="Guy L."/>
            <person name="Ettema T.J."/>
        </authorList>
    </citation>
    <scope>NUCLEOTIDE SEQUENCE</scope>
</reference>
<sequence length="76" mass="8224">MAKFVPVVSAAMTAIKFERETGRLVVQFGEDSFYEYDGVSNEVVLDVLFADSIGSAFSALVKRGGFAFRKIPAAQA</sequence>
<dbReference type="InterPro" id="IPR025309">
    <property type="entry name" value="KTSC_dom"/>
</dbReference>
<dbReference type="EMBL" id="LAZR01000171">
    <property type="protein sequence ID" value="KKN84429.1"/>
    <property type="molecule type" value="Genomic_DNA"/>
</dbReference>
<organism evidence="2">
    <name type="scientific">marine sediment metagenome</name>
    <dbReference type="NCBI Taxonomy" id="412755"/>
    <lineage>
        <taxon>unclassified sequences</taxon>
        <taxon>metagenomes</taxon>
        <taxon>ecological metagenomes</taxon>
    </lineage>
</organism>
<proteinExistence type="predicted"/>
<gene>
    <name evidence="2" type="ORF">LCGC14_0288910</name>
</gene>
<evidence type="ECO:0000259" key="1">
    <source>
        <dbReference type="Pfam" id="PF13619"/>
    </source>
</evidence>
<protein>
    <recommendedName>
        <fullName evidence="1">KTSC domain-containing protein</fullName>
    </recommendedName>
</protein>
<name>A0A0F9TYP8_9ZZZZ</name>
<dbReference type="AlphaFoldDB" id="A0A0F9TYP8"/>
<accession>A0A0F9TYP8</accession>